<reference evidence="1 2" key="2">
    <citation type="submission" date="2019-01" db="EMBL/GenBank/DDBJ databases">
        <authorList>
            <person name="Li Y."/>
        </authorList>
    </citation>
    <scope>NUCLEOTIDE SEQUENCE [LARGE SCALE GENOMIC DNA]</scope>
    <source>
        <strain evidence="1 2">2D-5</strain>
    </source>
</reference>
<protein>
    <recommendedName>
        <fullName evidence="3">Strictosidine synthase</fullName>
    </recommendedName>
</protein>
<dbReference type="SUPFAM" id="SSF63829">
    <property type="entry name" value="Calcium-dependent phosphotriesterase"/>
    <property type="match status" value="1"/>
</dbReference>
<accession>A0A443INR7</accession>
<evidence type="ECO:0000313" key="2">
    <source>
        <dbReference type="Proteomes" id="UP000285710"/>
    </source>
</evidence>
<proteinExistence type="predicted"/>
<reference evidence="1 2" key="1">
    <citation type="submission" date="2019-01" db="EMBL/GenBank/DDBJ databases">
        <title>Sinorhodobacter populi sp. nov. isolated from the symptomatic bark tissue of Populus euramericana canker.</title>
        <authorList>
            <person name="Xu G."/>
        </authorList>
    </citation>
    <scope>NUCLEOTIDE SEQUENCE [LARGE SCALE GENOMIC DNA]</scope>
    <source>
        <strain evidence="1 2">2D-5</strain>
    </source>
</reference>
<organism evidence="1 2">
    <name type="scientific">Paenirhodobacter populi</name>
    <dbReference type="NCBI Taxonomy" id="2306993"/>
    <lineage>
        <taxon>Bacteria</taxon>
        <taxon>Pseudomonadati</taxon>
        <taxon>Pseudomonadota</taxon>
        <taxon>Alphaproteobacteria</taxon>
        <taxon>Rhodobacterales</taxon>
        <taxon>Rhodobacter group</taxon>
        <taxon>Paenirhodobacter</taxon>
    </lineage>
</organism>
<evidence type="ECO:0000313" key="1">
    <source>
        <dbReference type="EMBL" id="RWR07235.1"/>
    </source>
</evidence>
<gene>
    <name evidence="1" type="ORF">D2T33_17330</name>
</gene>
<dbReference type="RefSeq" id="WP_128270625.1">
    <property type="nucleotide sequence ID" value="NZ_SAUW01000023.1"/>
</dbReference>
<name>A0A443INR7_9RHOB</name>
<dbReference type="EMBL" id="SAUW01000023">
    <property type="protein sequence ID" value="RWR07235.1"/>
    <property type="molecule type" value="Genomic_DNA"/>
</dbReference>
<dbReference type="AlphaFoldDB" id="A0A443INR7"/>
<keyword evidence="2" id="KW-1185">Reference proteome</keyword>
<comment type="caution">
    <text evidence="1">The sequence shown here is derived from an EMBL/GenBank/DDBJ whole genome shotgun (WGS) entry which is preliminary data.</text>
</comment>
<dbReference type="Proteomes" id="UP000285710">
    <property type="component" value="Unassembled WGS sequence"/>
</dbReference>
<evidence type="ECO:0008006" key="3">
    <source>
        <dbReference type="Google" id="ProtNLM"/>
    </source>
</evidence>
<sequence length="344" mass="36873">MILDPILDLFRGKAVTIPPMDGAFRPNTALEDAPVFARLAEADNLAPWKGVVIASSGNALYRLTEGAPPELLEVFEAPVSAIATSSAGEIAVALDDGRLFVDREEVPTGSAIRCITALAFAADGGLWLANGSAEHRASDWAADLMRKRASGSIWRRAAGQAAFEQRASGLAFPNGLLPVAGGVTFSESWRHRLMRLDGNGLRPVLEQIPGYPARLAPLAEGAILAVFAPRNRLIELVLQEDHYRHDMIAEVPRPYWIAPALASGKSFLEPLQCGGIRTMGVHKPWAPSRSWGLVVRLDKAMQPVESWHSRANGTRHGICSAIAWEGRILAASKGGDLVAAMEAG</sequence>